<reference evidence="1" key="1">
    <citation type="journal article" date="2021" name="bioRxiv">
        <title>Whole Genome Assembly and Annotation of Northern Wild Rice, Zizania palustris L., Supports a Whole Genome Duplication in the Zizania Genus.</title>
        <authorList>
            <person name="Haas M."/>
            <person name="Kono T."/>
            <person name="Macchietto M."/>
            <person name="Millas R."/>
            <person name="McGilp L."/>
            <person name="Shao M."/>
            <person name="Duquette J."/>
            <person name="Hirsch C.N."/>
            <person name="Kimball J."/>
        </authorList>
    </citation>
    <scope>NUCLEOTIDE SEQUENCE</scope>
    <source>
        <tissue evidence="1">Fresh leaf tissue</tissue>
    </source>
</reference>
<gene>
    <name evidence="1" type="ORF">GUJ93_ZPchr0007g5595</name>
</gene>
<evidence type="ECO:0000313" key="1">
    <source>
        <dbReference type="EMBL" id="KAG8079031.1"/>
    </source>
</evidence>
<name>A0A8J5SN54_ZIZPA</name>
<dbReference type="OrthoDB" id="676979at2759"/>
<organism evidence="1 2">
    <name type="scientific">Zizania palustris</name>
    <name type="common">Northern wild rice</name>
    <dbReference type="NCBI Taxonomy" id="103762"/>
    <lineage>
        <taxon>Eukaryota</taxon>
        <taxon>Viridiplantae</taxon>
        <taxon>Streptophyta</taxon>
        <taxon>Embryophyta</taxon>
        <taxon>Tracheophyta</taxon>
        <taxon>Spermatophyta</taxon>
        <taxon>Magnoliopsida</taxon>
        <taxon>Liliopsida</taxon>
        <taxon>Poales</taxon>
        <taxon>Poaceae</taxon>
        <taxon>BOP clade</taxon>
        <taxon>Oryzoideae</taxon>
        <taxon>Oryzeae</taxon>
        <taxon>Zizaniinae</taxon>
        <taxon>Zizania</taxon>
    </lineage>
</organism>
<keyword evidence="2" id="KW-1185">Reference proteome</keyword>
<sequence>MRYFRFDSLYGGDEATYWCGFSKAACADVARRIKKSMAEEEEQGNDTYVPKVVEQYLSLMMLSTYLQGNRLTGLIPPVLHYLELNDNRLIGIIMSELGMLIVLFDLYNSIHPL</sequence>
<proteinExistence type="predicted"/>
<dbReference type="AlphaFoldDB" id="A0A8J5SN54"/>
<accession>A0A8J5SN54</accession>
<evidence type="ECO:0000313" key="2">
    <source>
        <dbReference type="Proteomes" id="UP000729402"/>
    </source>
</evidence>
<reference evidence="1" key="2">
    <citation type="submission" date="2021-02" db="EMBL/GenBank/DDBJ databases">
        <authorList>
            <person name="Kimball J.A."/>
            <person name="Haas M.W."/>
            <person name="Macchietto M."/>
            <person name="Kono T."/>
            <person name="Duquette J."/>
            <person name="Shao M."/>
        </authorList>
    </citation>
    <scope>NUCLEOTIDE SEQUENCE</scope>
    <source>
        <tissue evidence="1">Fresh leaf tissue</tissue>
    </source>
</reference>
<dbReference type="EMBL" id="JAAALK010000282">
    <property type="protein sequence ID" value="KAG8079031.1"/>
    <property type="molecule type" value="Genomic_DNA"/>
</dbReference>
<dbReference type="Proteomes" id="UP000729402">
    <property type="component" value="Unassembled WGS sequence"/>
</dbReference>
<protein>
    <submittedName>
        <fullName evidence="1">Uncharacterized protein</fullName>
    </submittedName>
</protein>
<comment type="caution">
    <text evidence="1">The sequence shown here is derived from an EMBL/GenBank/DDBJ whole genome shotgun (WGS) entry which is preliminary data.</text>
</comment>